<sequence length="507" mass="52909">MNFAKSLMLGGAALLVATAGAQAADLPLKAKAVEYVKVCSLYGAGFYYIPGTDTCIKLGGYIRAEYAFNAGGMTETPSWGGAAGQGNRLSNNTIYRSRADLNIDTRTATEYGVVRTYFESVFTWTTGSGTVAGGDTPGVYFAFVQFAGFTFGKAVSAFSTPWHGGPGNITSNLLGGDDTSTGINQVSYTAEFGNGVSASISLEDQSSYRWAQSSGLSSNVTMSNVFNATGGSAATWLQGAGNGTNYTAGTSIPDIVGKIRVDQAWGLFQVSAAAHQVRAGYYNASDETSGHPSDKWGFAVLAALSLKNLPTGAGDSINLDATYADGATRYVIGGTSPNQFAMYSNSGLAGIYQSVGFAAAPDGVFAGTNNLNGTGISTVKAWGIRGAFNHNWNPNWATSLFGAYSSVDFGGTGGALYNAALAAQVAGFGTTYTGNPNFNIAQIGVRTAWTPVKNLTFTGEVMWMRLDQNYSGVTAGNVSPTSTKPNARYEFKDQDTVVGAVRVQRTF</sequence>
<evidence type="ECO:0000256" key="6">
    <source>
        <dbReference type="ARBA" id="ARBA00023065"/>
    </source>
</evidence>
<evidence type="ECO:0000256" key="2">
    <source>
        <dbReference type="ARBA" id="ARBA00022448"/>
    </source>
</evidence>
<dbReference type="RefSeq" id="WP_264073962.1">
    <property type="nucleotide sequence ID" value="NZ_CP076676.1"/>
</dbReference>
<keyword evidence="3 10" id="KW-1134">Transmembrane beta strand</keyword>
<proteinExistence type="inferred from homology"/>
<evidence type="ECO:0000256" key="3">
    <source>
        <dbReference type="ARBA" id="ARBA00022452"/>
    </source>
</evidence>
<keyword evidence="7 10" id="KW-0626">Porin</keyword>
<keyword evidence="9 10" id="KW-0998">Cell outer membrane</keyword>
<evidence type="ECO:0000256" key="8">
    <source>
        <dbReference type="ARBA" id="ARBA00023136"/>
    </source>
</evidence>
<evidence type="ECO:0000256" key="10">
    <source>
        <dbReference type="RuleBase" id="RU364005"/>
    </source>
</evidence>
<keyword evidence="2 10" id="KW-0813">Transport</keyword>
<comment type="similarity">
    <text evidence="1 10">Belongs to the alphaproteobacteria porin family.</text>
</comment>
<organism evidence="11 12">
    <name type="scientific">Rhodopseudomonas palustris</name>
    <dbReference type="NCBI Taxonomy" id="1076"/>
    <lineage>
        <taxon>Bacteria</taxon>
        <taxon>Pseudomonadati</taxon>
        <taxon>Pseudomonadota</taxon>
        <taxon>Alphaproteobacteria</taxon>
        <taxon>Hyphomicrobiales</taxon>
        <taxon>Nitrobacteraceae</taxon>
        <taxon>Rhodopseudomonas</taxon>
    </lineage>
</organism>
<feature type="chain" id="PRO_5043092277" description="Porin" evidence="10">
    <location>
        <begin position="24"/>
        <end position="507"/>
    </location>
</feature>
<evidence type="ECO:0000256" key="7">
    <source>
        <dbReference type="ARBA" id="ARBA00023114"/>
    </source>
</evidence>
<dbReference type="Pfam" id="PF02530">
    <property type="entry name" value="Porin_2"/>
    <property type="match status" value="1"/>
</dbReference>
<name>A0AAX3DUM2_RHOPL</name>
<evidence type="ECO:0000256" key="5">
    <source>
        <dbReference type="ARBA" id="ARBA00022729"/>
    </source>
</evidence>
<dbReference type="GO" id="GO:0006811">
    <property type="term" value="P:monoatomic ion transport"/>
    <property type="evidence" value="ECO:0007669"/>
    <property type="project" value="UniProtKB-KW"/>
</dbReference>
<keyword evidence="8 10" id="KW-0472">Membrane</keyword>
<evidence type="ECO:0000313" key="11">
    <source>
        <dbReference type="EMBL" id="UYO38429.1"/>
    </source>
</evidence>
<evidence type="ECO:0000313" key="12">
    <source>
        <dbReference type="Proteomes" id="UP001163166"/>
    </source>
</evidence>
<evidence type="ECO:0000256" key="4">
    <source>
        <dbReference type="ARBA" id="ARBA00022692"/>
    </source>
</evidence>
<gene>
    <name evidence="11" type="ORF">KQX62_17095</name>
</gene>
<keyword evidence="5 10" id="KW-0732">Signal</keyword>
<accession>A0AAX3DUM2</accession>
<comment type="function">
    <text evidence="10">Forms passive diffusion pores that allow small molecular weight hydrophilic materials across the outer membrane.</text>
</comment>
<feature type="signal peptide" evidence="10">
    <location>
        <begin position="1"/>
        <end position="23"/>
    </location>
</feature>
<dbReference type="InterPro" id="IPR003684">
    <property type="entry name" value="Porin_alphabac"/>
</dbReference>
<comment type="domain">
    <text evidence="10">Consists of 16-stranded beta-barrel sheets, with large surface-exposed loops, that form a transmembrane pore at the center of each barrel. The pore is partially ocluded by a peptide loop that folds into the pore lumen.</text>
</comment>
<dbReference type="EMBL" id="CP076676">
    <property type="protein sequence ID" value="UYO38429.1"/>
    <property type="molecule type" value="Genomic_DNA"/>
</dbReference>
<dbReference type="Proteomes" id="UP001163166">
    <property type="component" value="Chromosome"/>
</dbReference>
<protein>
    <recommendedName>
        <fullName evidence="10">Porin</fullName>
    </recommendedName>
</protein>
<dbReference type="GO" id="GO:0009279">
    <property type="term" value="C:cell outer membrane"/>
    <property type="evidence" value="ECO:0007669"/>
    <property type="project" value="UniProtKB-SubCell"/>
</dbReference>
<comment type="subcellular location">
    <subcellularLocation>
        <location evidence="10">Cell outer membrane</location>
        <topology evidence="10">Multi-pass membrane protein</topology>
    </subcellularLocation>
</comment>
<keyword evidence="4 10" id="KW-0812">Transmembrane</keyword>
<dbReference type="AlphaFoldDB" id="A0AAX3DUM2"/>
<evidence type="ECO:0000256" key="9">
    <source>
        <dbReference type="ARBA" id="ARBA00023237"/>
    </source>
</evidence>
<reference evidence="11" key="1">
    <citation type="journal article" date="2022" name="Biol. Control">
        <title>In silico genomic analysis of Rhodopseudomonas palustris strains revealed potential biocontrol agents and crop yield enhancers.</title>
        <authorList>
            <person name="Surachat K."/>
            <person name="Kantachote D."/>
            <person name="Deachamag P."/>
            <person name="Wonglapsuwan M."/>
        </authorList>
    </citation>
    <scope>NUCLEOTIDE SEQUENCE</scope>
    <source>
        <strain evidence="11">TLS06</strain>
    </source>
</reference>
<dbReference type="GO" id="GO:0046930">
    <property type="term" value="C:pore complex"/>
    <property type="evidence" value="ECO:0007669"/>
    <property type="project" value="UniProtKB-KW"/>
</dbReference>
<keyword evidence="6 10" id="KW-0406">Ion transport</keyword>
<evidence type="ECO:0000256" key="1">
    <source>
        <dbReference type="ARBA" id="ARBA00009521"/>
    </source>
</evidence>
<dbReference type="GO" id="GO:0015288">
    <property type="term" value="F:porin activity"/>
    <property type="evidence" value="ECO:0007669"/>
    <property type="project" value="UniProtKB-KW"/>
</dbReference>